<gene>
    <name evidence="2" type="ORF">ONZ51_g2533</name>
</gene>
<proteinExistence type="predicted"/>
<protein>
    <submittedName>
        <fullName evidence="2">Uncharacterized protein</fullName>
    </submittedName>
</protein>
<reference evidence="2" key="1">
    <citation type="submission" date="2022-11" db="EMBL/GenBank/DDBJ databases">
        <title>Genome Sequence of Cubamyces cubensis.</title>
        <authorList>
            <person name="Buettner E."/>
        </authorList>
    </citation>
    <scope>NUCLEOTIDE SEQUENCE</scope>
    <source>
        <strain evidence="2">MPL-01</strain>
    </source>
</reference>
<evidence type="ECO:0000313" key="2">
    <source>
        <dbReference type="EMBL" id="KAJ8490060.1"/>
    </source>
</evidence>
<comment type="caution">
    <text evidence="2">The sequence shown here is derived from an EMBL/GenBank/DDBJ whole genome shotgun (WGS) entry which is preliminary data.</text>
</comment>
<keyword evidence="3" id="KW-1185">Reference proteome</keyword>
<evidence type="ECO:0000313" key="3">
    <source>
        <dbReference type="Proteomes" id="UP001215151"/>
    </source>
</evidence>
<dbReference type="Proteomes" id="UP001215151">
    <property type="component" value="Unassembled WGS sequence"/>
</dbReference>
<organism evidence="2 3">
    <name type="scientific">Trametes cubensis</name>
    <dbReference type="NCBI Taxonomy" id="1111947"/>
    <lineage>
        <taxon>Eukaryota</taxon>
        <taxon>Fungi</taxon>
        <taxon>Dikarya</taxon>
        <taxon>Basidiomycota</taxon>
        <taxon>Agaricomycotina</taxon>
        <taxon>Agaricomycetes</taxon>
        <taxon>Polyporales</taxon>
        <taxon>Polyporaceae</taxon>
        <taxon>Trametes</taxon>
    </lineage>
</organism>
<name>A0AAD7XER8_9APHY</name>
<sequence>MHLGQVTHYPTRQPEEWATGGEPMTSRQQYALNRAAAHAAVDLAFLHSNGKNDQAVTKAEASALLRDMRNGTRPSDEYIDALGRDPDPRVILPHPSKWVRCHEKPTKHQIAWLNRLIDMIGDIPSSKKVDALENITLGQASLLICRLRKRKKWWGIRAKKKRKVFQDIVDGVRHDLPAPGED</sequence>
<evidence type="ECO:0000256" key="1">
    <source>
        <dbReference type="SAM" id="MobiDB-lite"/>
    </source>
</evidence>
<dbReference type="AlphaFoldDB" id="A0AAD7XER8"/>
<accession>A0AAD7XER8</accession>
<dbReference type="EMBL" id="JAPEVG010000040">
    <property type="protein sequence ID" value="KAJ8490060.1"/>
    <property type="molecule type" value="Genomic_DNA"/>
</dbReference>
<feature type="region of interest" description="Disordered" evidence="1">
    <location>
        <begin position="1"/>
        <end position="21"/>
    </location>
</feature>